<reference evidence="1" key="1">
    <citation type="submission" date="2018-05" db="EMBL/GenBank/DDBJ databases">
        <authorList>
            <person name="Lanie J.A."/>
            <person name="Ng W.-L."/>
            <person name="Kazmierczak K.M."/>
            <person name="Andrzejewski T.M."/>
            <person name="Davidsen T.M."/>
            <person name="Wayne K.J."/>
            <person name="Tettelin H."/>
            <person name="Glass J.I."/>
            <person name="Rusch D."/>
            <person name="Podicherti R."/>
            <person name="Tsui H.-C.T."/>
            <person name="Winkler M.E."/>
        </authorList>
    </citation>
    <scope>NUCLEOTIDE SEQUENCE</scope>
</reference>
<organism evidence="1">
    <name type="scientific">marine metagenome</name>
    <dbReference type="NCBI Taxonomy" id="408172"/>
    <lineage>
        <taxon>unclassified sequences</taxon>
        <taxon>metagenomes</taxon>
        <taxon>ecological metagenomes</taxon>
    </lineage>
</organism>
<gene>
    <name evidence="1" type="ORF">METZ01_LOCUS193293</name>
</gene>
<feature type="non-terminal residue" evidence="1">
    <location>
        <position position="139"/>
    </location>
</feature>
<name>A0A382DQF7_9ZZZZ</name>
<dbReference type="AlphaFoldDB" id="A0A382DQF7"/>
<accession>A0A382DQF7</accession>
<evidence type="ECO:0000313" key="1">
    <source>
        <dbReference type="EMBL" id="SVB40439.1"/>
    </source>
</evidence>
<sequence length="139" mass="16300">MNKKANDISLCEKIFSHFRYWQDFTVMLFYLKKAFKNSGYVLSRAFKNDFPIDAILRDGKKVKIRTFNAIYFISQVQKRQNIDFDFNNDIVTIQPNEKTRKITFYGGLDNGDLANIFLKKDYDAFKIKDNTVVDIGANI</sequence>
<dbReference type="EMBL" id="UINC01040492">
    <property type="protein sequence ID" value="SVB40439.1"/>
    <property type="molecule type" value="Genomic_DNA"/>
</dbReference>
<proteinExistence type="predicted"/>
<protein>
    <submittedName>
        <fullName evidence="1">Uncharacterized protein</fullName>
    </submittedName>
</protein>